<feature type="compositionally biased region" description="Basic and acidic residues" evidence="1">
    <location>
        <begin position="7"/>
        <end position="23"/>
    </location>
</feature>
<keyword evidence="5" id="KW-1185">Reference proteome</keyword>
<evidence type="ECO:0000313" key="4">
    <source>
        <dbReference type="EMBL" id="CAI9734455.1"/>
    </source>
</evidence>
<evidence type="ECO:0000313" key="3">
    <source>
        <dbReference type="EMBL" id="CAI9734451.1"/>
    </source>
</evidence>
<feature type="region of interest" description="Disordered" evidence="1">
    <location>
        <begin position="1"/>
        <end position="33"/>
    </location>
</feature>
<protein>
    <submittedName>
        <fullName evidence="3">Uncharacterized protein</fullName>
    </submittedName>
</protein>
<sequence>MEEGEREVEGGEESKGKEEEKEQKRRRRSSTVGSAAYSKMVYPSYAASVSASTGRTIVTKICPMEDDAFDHTAALVCDNLK</sequence>
<evidence type="ECO:0000313" key="2">
    <source>
        <dbReference type="EMBL" id="CAI9734448.1"/>
    </source>
</evidence>
<evidence type="ECO:0000313" key="5">
    <source>
        <dbReference type="Proteomes" id="UP001162480"/>
    </source>
</evidence>
<organism evidence="3 5">
    <name type="scientific">Octopus vulgaris</name>
    <name type="common">Common octopus</name>
    <dbReference type="NCBI Taxonomy" id="6645"/>
    <lineage>
        <taxon>Eukaryota</taxon>
        <taxon>Metazoa</taxon>
        <taxon>Spiralia</taxon>
        <taxon>Lophotrochozoa</taxon>
        <taxon>Mollusca</taxon>
        <taxon>Cephalopoda</taxon>
        <taxon>Coleoidea</taxon>
        <taxon>Octopodiformes</taxon>
        <taxon>Octopoda</taxon>
        <taxon>Incirrata</taxon>
        <taxon>Octopodidae</taxon>
        <taxon>Octopus</taxon>
    </lineage>
</organism>
<evidence type="ECO:0000256" key="1">
    <source>
        <dbReference type="SAM" id="MobiDB-lite"/>
    </source>
</evidence>
<dbReference type="EMBL" id="OX597829">
    <property type="protein sequence ID" value="CAI9734455.1"/>
    <property type="molecule type" value="Genomic_DNA"/>
</dbReference>
<name>A0AA36FCX6_OCTVU</name>
<dbReference type="EMBL" id="OX597829">
    <property type="protein sequence ID" value="CAI9734451.1"/>
    <property type="molecule type" value="Genomic_DNA"/>
</dbReference>
<reference evidence="3" key="1">
    <citation type="submission" date="2023-08" db="EMBL/GenBank/DDBJ databases">
        <authorList>
            <person name="Alioto T."/>
            <person name="Alioto T."/>
            <person name="Gomez Garrido J."/>
        </authorList>
    </citation>
    <scope>NUCLEOTIDE SEQUENCE</scope>
</reference>
<gene>
    <name evidence="2" type="ORF">OCTVUL_1B001562</name>
    <name evidence="3" type="ORF">OCTVUL_1B005922</name>
    <name evidence="4" type="ORF">OCTVUL_1B027383</name>
</gene>
<dbReference type="Proteomes" id="UP001162480">
    <property type="component" value="Chromosome 16"/>
</dbReference>
<dbReference type="AlphaFoldDB" id="A0AA36FCX6"/>
<accession>A0AA36FCX6</accession>
<dbReference type="EMBL" id="OX597829">
    <property type="protein sequence ID" value="CAI9734448.1"/>
    <property type="molecule type" value="Genomic_DNA"/>
</dbReference>
<proteinExistence type="predicted"/>